<reference evidence="1 2" key="1">
    <citation type="journal article" date="2013" name="PLoS ONE">
        <title>Sequence Divergence and Conservation in Genomes ofHelicobacter cetorum Strains from a Dolphin and a Whale.</title>
        <authorList>
            <person name="Kersulyte D."/>
            <person name="Rossi M."/>
            <person name="Berg D.E."/>
        </authorList>
    </citation>
    <scope>NUCLEOTIDE SEQUENCE [LARGE SCALE GENOMIC DNA]</scope>
    <source>
        <strain evidence="1 2">MIT 99-5656</strain>
    </source>
</reference>
<name>I0EU95_HELCM</name>
<dbReference type="RefSeq" id="WP_014659993.1">
    <property type="nucleotide sequence ID" value="NC_017735.1"/>
</dbReference>
<gene>
    <name evidence="1" type="ordered locus">HCD_07635</name>
</gene>
<proteinExistence type="predicted"/>
<evidence type="ECO:0000313" key="2">
    <source>
        <dbReference type="Proteomes" id="UP000005013"/>
    </source>
</evidence>
<evidence type="ECO:0000313" key="1">
    <source>
        <dbReference type="EMBL" id="AFI06514.1"/>
    </source>
</evidence>
<dbReference type="STRING" id="1163745.HCD_07635"/>
<dbReference type="AlphaFoldDB" id="I0EU95"/>
<dbReference type="HOGENOM" id="CLU_1537993_0_0_7"/>
<sequence length="174" mass="20315">MQKTPRLNRTCKIKNGAKRMSFVFDKNTIENLKKLAKNNQTNMTIVLEKLITNANNHSFQKMHHLIEQNKELYAGLNATFSNLNQIAYHLNYNRIADKDIVDKVFLKHLLEVLSSNLYDNIQLKILNLKLLKSLSLNNSDKRRYTYRIEYYSKKAKAITNLNQLKQGAEDEKAV</sequence>
<dbReference type="PATRIC" id="fig|1163745.3.peg.1609"/>
<dbReference type="EMBL" id="CP003481">
    <property type="protein sequence ID" value="AFI06514.1"/>
    <property type="molecule type" value="Genomic_DNA"/>
</dbReference>
<accession>I0EU95</accession>
<organism evidence="1 2">
    <name type="scientific">Helicobacter cetorum (strain ATCC BAA-540 / CCUG 52418 / MIT 99-5656)</name>
    <dbReference type="NCBI Taxonomy" id="1163745"/>
    <lineage>
        <taxon>Bacteria</taxon>
        <taxon>Pseudomonadati</taxon>
        <taxon>Campylobacterota</taxon>
        <taxon>Epsilonproteobacteria</taxon>
        <taxon>Campylobacterales</taxon>
        <taxon>Helicobacteraceae</taxon>
        <taxon>Helicobacter</taxon>
    </lineage>
</organism>
<keyword evidence="2" id="KW-1185">Reference proteome</keyword>
<protein>
    <submittedName>
        <fullName evidence="1">Uncharacterized protein</fullName>
    </submittedName>
</protein>
<dbReference type="Proteomes" id="UP000005013">
    <property type="component" value="Chromosome"/>
</dbReference>
<dbReference type="KEGG" id="hcm:HCD_07635"/>
<dbReference type="OrthoDB" id="5330006at2"/>